<keyword evidence="5" id="KW-0479">Metal-binding</keyword>
<evidence type="ECO:0000256" key="3">
    <source>
        <dbReference type="ARBA" id="ARBA00022840"/>
    </source>
</evidence>
<name>A0A850R4Y6_9LACO</name>
<evidence type="ECO:0000313" key="7">
    <source>
        <dbReference type="Proteomes" id="UP000563523"/>
    </source>
</evidence>
<dbReference type="Gene3D" id="3.40.50.10420">
    <property type="entry name" value="NagB/RpiA/CoA transferase-like"/>
    <property type="match status" value="1"/>
</dbReference>
<evidence type="ECO:0000256" key="4">
    <source>
        <dbReference type="PIRSR" id="PIRSR006806-1"/>
    </source>
</evidence>
<dbReference type="GO" id="GO:0005524">
    <property type="term" value="F:ATP binding"/>
    <property type="evidence" value="ECO:0007669"/>
    <property type="project" value="UniProtKB-KW"/>
</dbReference>
<evidence type="ECO:0000313" key="6">
    <source>
        <dbReference type="EMBL" id="NVY97031.1"/>
    </source>
</evidence>
<dbReference type="NCBIfam" id="TIGR02727">
    <property type="entry name" value="MTHFS_bact"/>
    <property type="match status" value="1"/>
</dbReference>
<dbReference type="PIRSF" id="PIRSF006806">
    <property type="entry name" value="FTHF_cligase"/>
    <property type="match status" value="1"/>
</dbReference>
<feature type="binding site" evidence="4">
    <location>
        <position position="49"/>
    </location>
    <ligand>
        <name>substrate</name>
    </ligand>
</feature>
<dbReference type="SUPFAM" id="SSF100950">
    <property type="entry name" value="NagB/RpiA/CoA transferase-like"/>
    <property type="match status" value="1"/>
</dbReference>
<accession>A0A850R4Y6</accession>
<dbReference type="Proteomes" id="UP000563523">
    <property type="component" value="Unassembled WGS sequence"/>
</dbReference>
<gene>
    <name evidence="6" type="ORF">HU830_07700</name>
</gene>
<evidence type="ECO:0000256" key="1">
    <source>
        <dbReference type="ARBA" id="ARBA00010638"/>
    </source>
</evidence>
<comment type="caution">
    <text evidence="6">The sequence shown here is derived from an EMBL/GenBank/DDBJ whole genome shotgun (WGS) entry which is preliminary data.</text>
</comment>
<dbReference type="EC" id="6.3.3.2" evidence="5"/>
<proteinExistence type="inferred from homology"/>
<dbReference type="InterPro" id="IPR002698">
    <property type="entry name" value="FTHF_cligase"/>
</dbReference>
<keyword evidence="3 4" id="KW-0067">ATP-binding</keyword>
<reference evidence="6 7" key="1">
    <citation type="submission" date="2020-06" db="EMBL/GenBank/DDBJ databases">
        <authorList>
            <person name="Kang J."/>
        </authorList>
    </citation>
    <scope>NUCLEOTIDE SEQUENCE [LARGE SCALE GENOMIC DNA]</scope>
    <source>
        <strain evidence="6 7">DCY120</strain>
    </source>
</reference>
<comment type="cofactor">
    <cofactor evidence="5">
        <name>Mg(2+)</name>
        <dbReference type="ChEBI" id="CHEBI:18420"/>
    </cofactor>
</comment>
<dbReference type="PANTHER" id="PTHR23407">
    <property type="entry name" value="ATPASE INHIBITOR/5-FORMYLTETRAHYDROFOLATE CYCLO-LIGASE"/>
    <property type="match status" value="1"/>
</dbReference>
<feature type="binding site" evidence="4">
    <location>
        <begin position="131"/>
        <end position="139"/>
    </location>
    <ligand>
        <name>ATP</name>
        <dbReference type="ChEBI" id="CHEBI:30616"/>
    </ligand>
</feature>
<dbReference type="InterPro" id="IPR024185">
    <property type="entry name" value="FTHF_cligase-like_sf"/>
</dbReference>
<feature type="binding site" evidence="4">
    <location>
        <begin position="4"/>
        <end position="8"/>
    </location>
    <ligand>
        <name>ATP</name>
        <dbReference type="ChEBI" id="CHEBI:30616"/>
    </ligand>
</feature>
<dbReference type="AlphaFoldDB" id="A0A850R4Y6"/>
<keyword evidence="7" id="KW-1185">Reference proteome</keyword>
<dbReference type="RefSeq" id="WP_176943194.1">
    <property type="nucleotide sequence ID" value="NZ_JABZEC010000007.1"/>
</dbReference>
<dbReference type="GO" id="GO:0035999">
    <property type="term" value="P:tetrahydrofolate interconversion"/>
    <property type="evidence" value="ECO:0007669"/>
    <property type="project" value="TreeGrafter"/>
</dbReference>
<protein>
    <recommendedName>
        <fullName evidence="5">5-formyltetrahydrofolate cyclo-ligase</fullName>
        <ecNumber evidence="5">6.3.3.2</ecNumber>
    </recommendedName>
</protein>
<dbReference type="InterPro" id="IPR037171">
    <property type="entry name" value="NagB/RpiA_transferase-like"/>
</dbReference>
<evidence type="ECO:0000256" key="5">
    <source>
        <dbReference type="RuleBase" id="RU361279"/>
    </source>
</evidence>
<dbReference type="PANTHER" id="PTHR23407:SF1">
    <property type="entry name" value="5-FORMYLTETRAHYDROFOLATE CYCLO-LIGASE"/>
    <property type="match status" value="1"/>
</dbReference>
<sequence length="185" mass="21194">MFTKEQVRQQQQQLLRQNPQTLKKAGQTLAQELLADSRWQEAQRIALTMSQTLEVDTRPLIQAAWQAGKEVFLPRVLPHRQLAFLPYTQQACLEKSRWGLWEPPLEIDQVTTQFDLIIVPGIAFVRDSHLRLGFGGGYYDRFLAQQTALTMALVPPILEFATATWPQEEFDICPQFLVTSRGIEG</sequence>
<organism evidence="6 7">
    <name type="scientific">Bombilactobacillus apium</name>
    <dbReference type="NCBI Taxonomy" id="2675299"/>
    <lineage>
        <taxon>Bacteria</taxon>
        <taxon>Bacillati</taxon>
        <taxon>Bacillota</taxon>
        <taxon>Bacilli</taxon>
        <taxon>Lactobacillales</taxon>
        <taxon>Lactobacillaceae</taxon>
        <taxon>Bombilactobacillus</taxon>
    </lineage>
</organism>
<comment type="catalytic activity">
    <reaction evidence="5">
        <text>(6S)-5-formyl-5,6,7,8-tetrahydrofolate + ATP = (6R)-5,10-methenyltetrahydrofolate + ADP + phosphate</text>
        <dbReference type="Rhea" id="RHEA:10488"/>
        <dbReference type="ChEBI" id="CHEBI:30616"/>
        <dbReference type="ChEBI" id="CHEBI:43474"/>
        <dbReference type="ChEBI" id="CHEBI:57455"/>
        <dbReference type="ChEBI" id="CHEBI:57457"/>
        <dbReference type="ChEBI" id="CHEBI:456216"/>
        <dbReference type="EC" id="6.3.3.2"/>
    </reaction>
</comment>
<comment type="similarity">
    <text evidence="1 5">Belongs to the 5-formyltetrahydrofolate cyclo-ligase family.</text>
</comment>
<keyword evidence="2 4" id="KW-0547">Nucleotide-binding</keyword>
<keyword evidence="6" id="KW-0436">Ligase</keyword>
<dbReference type="GO" id="GO:0046872">
    <property type="term" value="F:metal ion binding"/>
    <property type="evidence" value="ECO:0007669"/>
    <property type="project" value="UniProtKB-KW"/>
</dbReference>
<dbReference type="GO" id="GO:0009396">
    <property type="term" value="P:folic acid-containing compound biosynthetic process"/>
    <property type="evidence" value="ECO:0007669"/>
    <property type="project" value="TreeGrafter"/>
</dbReference>
<evidence type="ECO:0000256" key="2">
    <source>
        <dbReference type="ARBA" id="ARBA00022741"/>
    </source>
</evidence>
<dbReference type="Pfam" id="PF01812">
    <property type="entry name" value="5-FTHF_cyc-lig"/>
    <property type="match status" value="1"/>
</dbReference>
<dbReference type="GO" id="GO:0030272">
    <property type="term" value="F:5-formyltetrahydrofolate cyclo-ligase activity"/>
    <property type="evidence" value="ECO:0007669"/>
    <property type="project" value="UniProtKB-EC"/>
</dbReference>
<dbReference type="EMBL" id="JABZEC010000007">
    <property type="protein sequence ID" value="NVY97031.1"/>
    <property type="molecule type" value="Genomic_DNA"/>
</dbReference>
<keyword evidence="5" id="KW-0460">Magnesium</keyword>
<feature type="binding site" evidence="4">
    <location>
        <position position="54"/>
    </location>
    <ligand>
        <name>substrate</name>
    </ligand>
</feature>